<reference evidence="2" key="1">
    <citation type="submission" date="2022-07" db="EMBL/GenBank/DDBJ databases">
        <authorList>
            <person name="Trinca V."/>
            <person name="Uliana J.V.C."/>
            <person name="Torres T.T."/>
            <person name="Ward R.J."/>
            <person name="Monesi N."/>
        </authorList>
    </citation>
    <scope>NUCLEOTIDE SEQUENCE</scope>
    <source>
        <strain evidence="2">HSMRA1968</strain>
        <tissue evidence="2">Whole embryos</tissue>
    </source>
</reference>
<accession>A0A9Q0S453</accession>
<evidence type="ECO:0000313" key="3">
    <source>
        <dbReference type="Proteomes" id="UP001151699"/>
    </source>
</evidence>
<feature type="region of interest" description="Disordered" evidence="1">
    <location>
        <begin position="1"/>
        <end position="84"/>
    </location>
</feature>
<dbReference type="AlphaFoldDB" id="A0A9Q0S453"/>
<sequence length="190" mass="21365">MADEDPWGGADEEETPAPAPAAKTGSQAGSQAGSKTGSKVGTPKGTGTAGKNSRAETPTGDAAADGETREEAEVPPQEDPNRPRPLQLYRHWVRPKFLQYRYMYDYRTNYYDDVIDYLDKRGRGVNREVPRAQTWAERVLRTHTNPSALEYYKGQQKEDKHLIQTIAATIRTHNYHTKAYENRRAAKLLS</sequence>
<dbReference type="Proteomes" id="UP001151699">
    <property type="component" value="Chromosome B"/>
</dbReference>
<dbReference type="OrthoDB" id="6344929at2759"/>
<keyword evidence="3" id="KW-1185">Reference proteome</keyword>
<organism evidence="2 3">
    <name type="scientific">Pseudolycoriella hygida</name>
    <dbReference type="NCBI Taxonomy" id="35572"/>
    <lineage>
        <taxon>Eukaryota</taxon>
        <taxon>Metazoa</taxon>
        <taxon>Ecdysozoa</taxon>
        <taxon>Arthropoda</taxon>
        <taxon>Hexapoda</taxon>
        <taxon>Insecta</taxon>
        <taxon>Pterygota</taxon>
        <taxon>Neoptera</taxon>
        <taxon>Endopterygota</taxon>
        <taxon>Diptera</taxon>
        <taxon>Nematocera</taxon>
        <taxon>Sciaroidea</taxon>
        <taxon>Sciaridae</taxon>
        <taxon>Pseudolycoriella</taxon>
    </lineage>
</organism>
<evidence type="ECO:0000256" key="1">
    <source>
        <dbReference type="SAM" id="MobiDB-lite"/>
    </source>
</evidence>
<proteinExistence type="predicted"/>
<gene>
    <name evidence="2" type="primary">fln</name>
    <name evidence="2" type="ORF">Bhyg_09110</name>
</gene>
<feature type="compositionally biased region" description="Polar residues" evidence="1">
    <location>
        <begin position="24"/>
        <end position="39"/>
    </location>
</feature>
<name>A0A9Q0S453_9DIPT</name>
<dbReference type="EMBL" id="WJQU01000002">
    <property type="protein sequence ID" value="KAJ6644144.1"/>
    <property type="molecule type" value="Genomic_DNA"/>
</dbReference>
<comment type="caution">
    <text evidence="2">The sequence shown here is derived from an EMBL/GenBank/DDBJ whole genome shotgun (WGS) entry which is preliminary data.</text>
</comment>
<protein>
    <submittedName>
        <fullName evidence="2">Flightin</fullName>
    </submittedName>
</protein>
<feature type="compositionally biased region" description="Acidic residues" evidence="1">
    <location>
        <begin position="1"/>
        <end position="15"/>
    </location>
</feature>
<evidence type="ECO:0000313" key="2">
    <source>
        <dbReference type="EMBL" id="KAJ6644144.1"/>
    </source>
</evidence>